<accession>A0A8J3GXQ2</accession>
<gene>
    <name evidence="8" type="ORF">GCM10017056_21620</name>
</gene>
<reference evidence="8" key="1">
    <citation type="journal article" date="2014" name="Int. J. Syst. Evol. Microbiol.">
        <title>Complete genome sequence of Corynebacterium casei LMG S-19264T (=DSM 44701T), isolated from a smear-ripened cheese.</title>
        <authorList>
            <consortium name="US DOE Joint Genome Institute (JGI-PGF)"/>
            <person name="Walter F."/>
            <person name="Albersmeier A."/>
            <person name="Kalinowski J."/>
            <person name="Ruckert C."/>
        </authorList>
    </citation>
    <scope>NUCLEOTIDE SEQUENCE</scope>
    <source>
        <strain evidence="8">KCTC 42650</strain>
    </source>
</reference>
<dbReference type="Pfam" id="PF02770">
    <property type="entry name" value="Acyl-CoA_dh_M"/>
    <property type="match status" value="1"/>
</dbReference>
<evidence type="ECO:0000256" key="4">
    <source>
        <dbReference type="RuleBase" id="RU362125"/>
    </source>
</evidence>
<name>A0A8J3GXQ2_9RHOB</name>
<dbReference type="SUPFAM" id="SSF56645">
    <property type="entry name" value="Acyl-CoA dehydrogenase NM domain-like"/>
    <property type="match status" value="1"/>
</dbReference>
<keyword evidence="3 4" id="KW-0274">FAD</keyword>
<evidence type="ECO:0000313" key="8">
    <source>
        <dbReference type="EMBL" id="GHF49541.1"/>
    </source>
</evidence>
<dbReference type="PANTHER" id="PTHR43884:SF12">
    <property type="entry name" value="ISOVALERYL-COA DEHYDROGENASE, MITOCHONDRIAL-RELATED"/>
    <property type="match status" value="1"/>
</dbReference>
<dbReference type="Gene3D" id="1.20.140.10">
    <property type="entry name" value="Butyryl-CoA Dehydrogenase, subunit A, domain 3"/>
    <property type="match status" value="1"/>
</dbReference>
<dbReference type="Gene3D" id="2.40.110.10">
    <property type="entry name" value="Butyryl-CoA Dehydrogenase, subunit A, domain 2"/>
    <property type="match status" value="1"/>
</dbReference>
<dbReference type="InterPro" id="IPR046373">
    <property type="entry name" value="Acyl-CoA_Oxase/DH_mid-dom_sf"/>
</dbReference>
<comment type="cofactor">
    <cofactor evidence="4">
        <name>FAD</name>
        <dbReference type="ChEBI" id="CHEBI:57692"/>
    </cofactor>
</comment>
<dbReference type="GO" id="GO:0003995">
    <property type="term" value="F:acyl-CoA dehydrogenase activity"/>
    <property type="evidence" value="ECO:0007669"/>
    <property type="project" value="TreeGrafter"/>
</dbReference>
<proteinExistence type="inferred from homology"/>
<dbReference type="CDD" id="cd00567">
    <property type="entry name" value="ACAD"/>
    <property type="match status" value="1"/>
</dbReference>
<evidence type="ECO:0000313" key="9">
    <source>
        <dbReference type="Proteomes" id="UP000626220"/>
    </source>
</evidence>
<dbReference type="InterPro" id="IPR009075">
    <property type="entry name" value="AcylCo_DH/oxidase_C"/>
</dbReference>
<dbReference type="EMBL" id="BNCJ01000004">
    <property type="protein sequence ID" value="GHF49541.1"/>
    <property type="molecule type" value="Genomic_DNA"/>
</dbReference>
<feature type="region of interest" description="Disordered" evidence="5">
    <location>
        <begin position="1"/>
        <end position="42"/>
    </location>
</feature>
<keyword evidence="4" id="KW-0560">Oxidoreductase</keyword>
<feature type="domain" description="Acyl-CoA oxidase/dehydrogenase middle" evidence="7">
    <location>
        <begin position="41"/>
        <end position="117"/>
    </location>
</feature>
<evidence type="ECO:0000259" key="6">
    <source>
        <dbReference type="Pfam" id="PF00441"/>
    </source>
</evidence>
<comment type="similarity">
    <text evidence="1 4">Belongs to the acyl-CoA dehydrogenase family.</text>
</comment>
<dbReference type="InterPro" id="IPR009100">
    <property type="entry name" value="AcylCoA_DH/oxidase_NM_dom_sf"/>
</dbReference>
<sequence>MQILRDQGSDEQVKRFSEPTRTENKLLVGSASEPGGGRHSSTALPVNGGFNLNGVKHYATNATHCTWMTVHMFNTAAQRMETVVVNTATEGLEIDESVWDPSGMRACVSPLLTFRDCFVPEDCILRNSRNFYEELWLAKINFGFTANYLGTIQGMHEFARDYLRDKGQKDNETYQSALGSISARTDAARLLFYYAANLIPTEREKAIVLSNKAKWLAVETFNQLAGEIGQLVGSSGFFRKYPLERLVRDGQVHTLHRRHHVGAMVVGQYELGLQFDLNRS</sequence>
<reference evidence="8" key="2">
    <citation type="submission" date="2020-09" db="EMBL/GenBank/DDBJ databases">
        <authorList>
            <person name="Sun Q."/>
            <person name="Kim S."/>
        </authorList>
    </citation>
    <scope>NUCLEOTIDE SEQUENCE</scope>
    <source>
        <strain evidence="8">KCTC 42650</strain>
    </source>
</reference>
<organism evidence="8 9">
    <name type="scientific">Seohaeicola zhoushanensis</name>
    <dbReference type="NCBI Taxonomy" id="1569283"/>
    <lineage>
        <taxon>Bacteria</taxon>
        <taxon>Pseudomonadati</taxon>
        <taxon>Pseudomonadota</taxon>
        <taxon>Alphaproteobacteria</taxon>
        <taxon>Rhodobacterales</taxon>
        <taxon>Roseobacteraceae</taxon>
        <taxon>Seohaeicola</taxon>
    </lineage>
</organism>
<dbReference type="Pfam" id="PF00441">
    <property type="entry name" value="Acyl-CoA_dh_1"/>
    <property type="match status" value="1"/>
</dbReference>
<dbReference type="Proteomes" id="UP000626220">
    <property type="component" value="Unassembled WGS sequence"/>
</dbReference>
<feature type="compositionally biased region" description="Basic and acidic residues" evidence="5">
    <location>
        <begin position="7"/>
        <end position="24"/>
    </location>
</feature>
<dbReference type="InterPro" id="IPR006091">
    <property type="entry name" value="Acyl-CoA_Oxase/DH_mid-dom"/>
</dbReference>
<dbReference type="SUPFAM" id="SSF47203">
    <property type="entry name" value="Acyl-CoA dehydrogenase C-terminal domain-like"/>
    <property type="match status" value="1"/>
</dbReference>
<dbReference type="PANTHER" id="PTHR43884">
    <property type="entry name" value="ACYL-COA DEHYDROGENASE"/>
    <property type="match status" value="1"/>
</dbReference>
<feature type="domain" description="Acyl-CoA dehydrogenase/oxidase C-terminal" evidence="6">
    <location>
        <begin position="145"/>
        <end position="254"/>
    </location>
</feature>
<dbReference type="AlphaFoldDB" id="A0A8J3GXQ2"/>
<evidence type="ECO:0000256" key="5">
    <source>
        <dbReference type="SAM" id="MobiDB-lite"/>
    </source>
</evidence>
<evidence type="ECO:0000256" key="2">
    <source>
        <dbReference type="ARBA" id="ARBA00022630"/>
    </source>
</evidence>
<evidence type="ECO:0000256" key="1">
    <source>
        <dbReference type="ARBA" id="ARBA00009347"/>
    </source>
</evidence>
<evidence type="ECO:0000256" key="3">
    <source>
        <dbReference type="ARBA" id="ARBA00022827"/>
    </source>
</evidence>
<keyword evidence="9" id="KW-1185">Reference proteome</keyword>
<evidence type="ECO:0000259" key="7">
    <source>
        <dbReference type="Pfam" id="PF02770"/>
    </source>
</evidence>
<keyword evidence="2 4" id="KW-0285">Flavoprotein</keyword>
<protein>
    <recommendedName>
        <fullName evidence="10">Acyl-CoA dehydrogenase</fullName>
    </recommendedName>
</protein>
<dbReference type="InterPro" id="IPR036250">
    <property type="entry name" value="AcylCo_DH-like_C"/>
</dbReference>
<evidence type="ECO:0008006" key="10">
    <source>
        <dbReference type="Google" id="ProtNLM"/>
    </source>
</evidence>
<comment type="caution">
    <text evidence="8">The sequence shown here is derived from an EMBL/GenBank/DDBJ whole genome shotgun (WGS) entry which is preliminary data.</text>
</comment>